<reference evidence="1" key="1">
    <citation type="submission" date="2014-11" db="EMBL/GenBank/DDBJ databases">
        <authorList>
            <person name="Amaro Gonzalez C."/>
        </authorList>
    </citation>
    <scope>NUCLEOTIDE SEQUENCE</scope>
</reference>
<reference evidence="1" key="2">
    <citation type="journal article" date="2015" name="Fish Shellfish Immunol.">
        <title>Early steps in the European eel (Anguilla anguilla)-Vibrio vulnificus interaction in the gills: Role of the RtxA13 toxin.</title>
        <authorList>
            <person name="Callol A."/>
            <person name="Pajuelo D."/>
            <person name="Ebbesson L."/>
            <person name="Teles M."/>
            <person name="MacKenzie S."/>
            <person name="Amaro C."/>
        </authorList>
    </citation>
    <scope>NUCLEOTIDE SEQUENCE</scope>
</reference>
<proteinExistence type="predicted"/>
<name>A0A0E9UBG3_ANGAN</name>
<sequence length="41" mass="4772">MLAPLKQTGQQSSRRHYVHIISSFWLNLASLTVDMWVKISK</sequence>
<dbReference type="EMBL" id="GBXM01046299">
    <property type="protein sequence ID" value="JAH62278.1"/>
    <property type="molecule type" value="Transcribed_RNA"/>
</dbReference>
<accession>A0A0E9UBG3</accession>
<evidence type="ECO:0000313" key="1">
    <source>
        <dbReference type="EMBL" id="JAH62278.1"/>
    </source>
</evidence>
<organism evidence="1">
    <name type="scientific">Anguilla anguilla</name>
    <name type="common">European freshwater eel</name>
    <name type="synonym">Muraena anguilla</name>
    <dbReference type="NCBI Taxonomy" id="7936"/>
    <lineage>
        <taxon>Eukaryota</taxon>
        <taxon>Metazoa</taxon>
        <taxon>Chordata</taxon>
        <taxon>Craniata</taxon>
        <taxon>Vertebrata</taxon>
        <taxon>Euteleostomi</taxon>
        <taxon>Actinopterygii</taxon>
        <taxon>Neopterygii</taxon>
        <taxon>Teleostei</taxon>
        <taxon>Anguilliformes</taxon>
        <taxon>Anguillidae</taxon>
        <taxon>Anguilla</taxon>
    </lineage>
</organism>
<dbReference type="AlphaFoldDB" id="A0A0E9UBG3"/>
<protein>
    <submittedName>
        <fullName evidence="1">Uncharacterized protein</fullName>
    </submittedName>
</protein>